<proteinExistence type="predicted"/>
<dbReference type="InterPro" id="IPR011322">
    <property type="entry name" value="N-reg_PII-like_a/b"/>
</dbReference>
<dbReference type="KEGG" id="vpy:HZI73_01595"/>
<evidence type="ECO:0000313" key="2">
    <source>
        <dbReference type="Proteomes" id="UP000683246"/>
    </source>
</evidence>
<dbReference type="EMBL" id="CP058649">
    <property type="protein sequence ID" value="QUI21069.1"/>
    <property type="molecule type" value="Genomic_DNA"/>
</dbReference>
<sequence>MKLVIAVIHDEDSHRLTERLNKAGFMATKLASTGGFLKTGNTTIFVGTEKEKLDEVLDIIKKECKTNKQMSLLNPPVAGMPDGYLPYPIEVTVGGATVFVLDVDQYLKI</sequence>
<dbReference type="InterPro" id="IPR015867">
    <property type="entry name" value="N-reg_PII/ATP_PRibTrfase_C"/>
</dbReference>
<protein>
    <submittedName>
        <fullName evidence="1">Cyclic-di-AMP receptor</fullName>
    </submittedName>
</protein>
<dbReference type="InterPro" id="IPR010375">
    <property type="entry name" value="CdAMP_rec"/>
</dbReference>
<name>A0A8J8MGB5_9FIRM</name>
<dbReference type="PANTHER" id="PTHR38456">
    <property type="entry name" value="CYCLIC DI-AMP RECEPTOR A"/>
    <property type="match status" value="1"/>
</dbReference>
<keyword evidence="2" id="KW-1185">Reference proteome</keyword>
<accession>A0A8J8MGB5</accession>
<dbReference type="RefSeq" id="WP_212696528.1">
    <property type="nucleotide sequence ID" value="NZ_CP058649.1"/>
</dbReference>
<evidence type="ECO:0000313" key="1">
    <source>
        <dbReference type="EMBL" id="QUI21069.1"/>
    </source>
</evidence>
<organism evidence="1 2">
    <name type="scientific">Vallitalea pronyensis</name>
    <dbReference type="NCBI Taxonomy" id="1348613"/>
    <lineage>
        <taxon>Bacteria</taxon>
        <taxon>Bacillati</taxon>
        <taxon>Bacillota</taxon>
        <taxon>Clostridia</taxon>
        <taxon>Lachnospirales</taxon>
        <taxon>Vallitaleaceae</taxon>
        <taxon>Vallitalea</taxon>
    </lineage>
</organism>
<dbReference type="SUPFAM" id="SSF54913">
    <property type="entry name" value="GlnB-like"/>
    <property type="match status" value="1"/>
</dbReference>
<gene>
    <name evidence="1" type="ORF">HZI73_01595</name>
</gene>
<dbReference type="PANTHER" id="PTHR38456:SF1">
    <property type="entry name" value="CYCLIC DI-AMP RECEPTOR A"/>
    <property type="match status" value="1"/>
</dbReference>
<keyword evidence="1" id="KW-0675">Receptor</keyword>
<reference evidence="1" key="1">
    <citation type="submission" date="2020-07" db="EMBL/GenBank/DDBJ databases">
        <title>Vallitalea pronyensis genome.</title>
        <authorList>
            <person name="Postec A."/>
        </authorList>
    </citation>
    <scope>NUCLEOTIDE SEQUENCE</scope>
    <source>
        <strain evidence="1">FatNI3</strain>
    </source>
</reference>
<dbReference type="AlphaFoldDB" id="A0A8J8MGB5"/>
<dbReference type="Pfam" id="PF06153">
    <property type="entry name" value="CdAMP_rec"/>
    <property type="match status" value="1"/>
</dbReference>
<dbReference type="Gene3D" id="3.30.70.120">
    <property type="match status" value="1"/>
</dbReference>
<dbReference type="Proteomes" id="UP000683246">
    <property type="component" value="Chromosome"/>
</dbReference>